<accession>A0ABN7XH65</accession>
<evidence type="ECO:0000313" key="2">
    <source>
        <dbReference type="Proteomes" id="UP000789901"/>
    </source>
</evidence>
<dbReference type="Proteomes" id="UP000789901">
    <property type="component" value="Unassembled WGS sequence"/>
</dbReference>
<protein>
    <submittedName>
        <fullName evidence="1">40949_t:CDS:1</fullName>
    </submittedName>
</protein>
<sequence length="58" mass="6401">KAVTIYAKVQDNDSQNQCTGQTMDTHAAVRAKPKTVSDFVKDTKIFSDNIISSHSEET</sequence>
<reference evidence="1 2" key="1">
    <citation type="submission" date="2021-06" db="EMBL/GenBank/DDBJ databases">
        <authorList>
            <person name="Kallberg Y."/>
            <person name="Tangrot J."/>
            <person name="Rosling A."/>
        </authorList>
    </citation>
    <scope>NUCLEOTIDE SEQUENCE [LARGE SCALE GENOMIC DNA]</scope>
    <source>
        <strain evidence="1 2">120-4 pot B 10/14</strain>
    </source>
</reference>
<feature type="non-terminal residue" evidence="1">
    <location>
        <position position="1"/>
    </location>
</feature>
<dbReference type="EMBL" id="CAJVQB010140719">
    <property type="protein sequence ID" value="CAG8854643.1"/>
    <property type="molecule type" value="Genomic_DNA"/>
</dbReference>
<gene>
    <name evidence="1" type="ORF">GMARGA_LOCUS43464</name>
</gene>
<comment type="caution">
    <text evidence="1">The sequence shown here is derived from an EMBL/GenBank/DDBJ whole genome shotgun (WGS) entry which is preliminary data.</text>
</comment>
<keyword evidence="2" id="KW-1185">Reference proteome</keyword>
<proteinExistence type="predicted"/>
<evidence type="ECO:0000313" key="1">
    <source>
        <dbReference type="EMBL" id="CAG8854643.1"/>
    </source>
</evidence>
<organism evidence="1 2">
    <name type="scientific">Gigaspora margarita</name>
    <dbReference type="NCBI Taxonomy" id="4874"/>
    <lineage>
        <taxon>Eukaryota</taxon>
        <taxon>Fungi</taxon>
        <taxon>Fungi incertae sedis</taxon>
        <taxon>Mucoromycota</taxon>
        <taxon>Glomeromycotina</taxon>
        <taxon>Glomeromycetes</taxon>
        <taxon>Diversisporales</taxon>
        <taxon>Gigasporaceae</taxon>
        <taxon>Gigaspora</taxon>
    </lineage>
</organism>
<feature type="non-terminal residue" evidence="1">
    <location>
        <position position="58"/>
    </location>
</feature>
<name>A0ABN7XH65_GIGMA</name>